<keyword evidence="4" id="KW-0378">Hydrolase</keyword>
<evidence type="ECO:0000259" key="6">
    <source>
        <dbReference type="Pfam" id="PF01368"/>
    </source>
</evidence>
<comment type="caution">
    <text evidence="9">The sequence shown here is derived from an EMBL/GenBank/DDBJ whole genome shotgun (WGS) entry which is preliminary data.</text>
</comment>
<name>C0CGU4_BLAHS</name>
<keyword evidence="10" id="KW-1185">Reference proteome</keyword>
<accession>C0CGU4</accession>
<dbReference type="GO" id="GO:0003676">
    <property type="term" value="F:nucleic acid binding"/>
    <property type="evidence" value="ECO:0007669"/>
    <property type="project" value="InterPro"/>
</dbReference>
<dbReference type="Pfam" id="PF17768">
    <property type="entry name" value="RecJ_OB"/>
    <property type="match status" value="1"/>
</dbReference>
<reference evidence="9 10" key="1">
    <citation type="submission" date="2009-01" db="EMBL/GenBank/DDBJ databases">
        <authorList>
            <person name="Fulton L."/>
            <person name="Clifton S."/>
            <person name="Fulton B."/>
            <person name="Xu J."/>
            <person name="Minx P."/>
            <person name="Pepin K.H."/>
            <person name="Johnson M."/>
            <person name="Bhonagiri V."/>
            <person name="Nash W.E."/>
            <person name="Mardis E.R."/>
            <person name="Wilson R.K."/>
        </authorList>
    </citation>
    <scope>NUCLEOTIDE SEQUENCE [LARGE SCALE GENOMIC DNA]</scope>
    <source>
        <strain evidence="10">DSM 10507 / JCM 14656 / S5a33</strain>
    </source>
</reference>
<dbReference type="AlphaFoldDB" id="C0CGU4"/>
<evidence type="ECO:0000256" key="3">
    <source>
        <dbReference type="ARBA" id="ARBA00022722"/>
    </source>
</evidence>
<gene>
    <name evidence="9" type="ORF">RUMHYD_00057</name>
</gene>
<dbReference type="NCBIfam" id="TIGR00644">
    <property type="entry name" value="recJ"/>
    <property type="match status" value="1"/>
</dbReference>
<dbReference type="GO" id="GO:0006310">
    <property type="term" value="P:DNA recombination"/>
    <property type="evidence" value="ECO:0007669"/>
    <property type="project" value="InterPro"/>
</dbReference>
<dbReference type="InterPro" id="IPR001667">
    <property type="entry name" value="DDH_dom"/>
</dbReference>
<comment type="similarity">
    <text evidence="1">Belongs to the RecJ family.</text>
</comment>
<dbReference type="PATRIC" id="fig|476272.21.peg.3063"/>
<proteinExistence type="inferred from homology"/>
<dbReference type="SUPFAM" id="SSF64182">
    <property type="entry name" value="DHH phosphoesterases"/>
    <property type="match status" value="1"/>
</dbReference>
<dbReference type="PANTHER" id="PTHR30255">
    <property type="entry name" value="SINGLE-STRANDED-DNA-SPECIFIC EXONUCLEASE RECJ"/>
    <property type="match status" value="1"/>
</dbReference>
<organism evidence="9 10">
    <name type="scientific">Blautia hydrogenotrophica (strain DSM 10507 / JCM 14656 / S5a33)</name>
    <name type="common">Ruminococcus hydrogenotrophicus</name>
    <dbReference type="NCBI Taxonomy" id="476272"/>
    <lineage>
        <taxon>Bacteria</taxon>
        <taxon>Bacillati</taxon>
        <taxon>Bacillota</taxon>
        <taxon>Clostridia</taxon>
        <taxon>Lachnospirales</taxon>
        <taxon>Lachnospiraceae</taxon>
        <taxon>Blautia</taxon>
    </lineage>
</organism>
<dbReference type="InterPro" id="IPR004610">
    <property type="entry name" value="RecJ"/>
</dbReference>
<evidence type="ECO:0000313" key="9">
    <source>
        <dbReference type="EMBL" id="EEG51000.1"/>
    </source>
</evidence>
<evidence type="ECO:0000256" key="1">
    <source>
        <dbReference type="ARBA" id="ARBA00005915"/>
    </source>
</evidence>
<evidence type="ECO:0000313" key="10">
    <source>
        <dbReference type="Proteomes" id="UP000003100"/>
    </source>
</evidence>
<dbReference type="InterPro" id="IPR041122">
    <property type="entry name" value="RecJ_OB"/>
</dbReference>
<dbReference type="HOGENOM" id="CLU_009736_5_2_9"/>
<dbReference type="RefSeq" id="WP_005944655.1">
    <property type="nucleotide sequence ID" value="NZ_GG657679.1"/>
</dbReference>
<reference evidence="9 10" key="2">
    <citation type="submission" date="2009-02" db="EMBL/GenBank/DDBJ databases">
        <title>Draft genome sequence of Blautia hydrogenotrophica DSM 10507 (Ruminococcus hydrogenotrophicus DSM 10507).</title>
        <authorList>
            <person name="Sudarsanam P."/>
            <person name="Ley R."/>
            <person name="Guruge J."/>
            <person name="Turnbaugh P.J."/>
            <person name="Mahowald M."/>
            <person name="Liep D."/>
            <person name="Gordon J."/>
        </authorList>
    </citation>
    <scope>NUCLEOTIDE SEQUENCE [LARGE SCALE GENOMIC DNA]</scope>
    <source>
        <strain evidence="10">DSM 10507 / JCM 14656 / S5a33</strain>
    </source>
</reference>
<sequence length="548" mass="61716">MREEKWVVSAKRADFQKIGQEYGIDPVIARLIRNREVQSSEQIDQYLNGKVEDLPSPWFFKDMEKAVNLIEAKIRQRKLIRIIGDYDIDGVVSTYILLRGLDRLKAKVDTYIPDRVADGYGIHLPLIEKALEDGIDTILTCDNGIAAYNEIVYAKERGLTVIVTDHHEVPFTKKADEKEEVLPPADAIVNPKQRNCSYPNKNLCGAAVAYKLILALYERYGIPKAEGEEFIELAAIATVGDVMDLQGENRVLVKEGLKRLENTWNLGLRELIRANGLEDKKITAYHIGFVIGPCLNASGRLDTAARSLELLKSQDVKEAARLAGDLLAINQSRKALTAQGVKQAVEMVETTSLREDRVLVVYLPDCHESLAGIIAGRLRERYYRPVLVLTKGEQCVKGSGRSIEAYSMFESLTECKELMIQYGGHPMAAGLSMEEENVPRLRKQLNEKCKLTKEDLCPKITIDVAMPFSYIRRELVEQLDLLEPFGKGNPKPVFAQKGVRVLGCRVFGQSRNVVKMQAVTEDGCGMDAVYLERPNLFWIELLRMNRCQ</sequence>
<dbReference type="Pfam" id="PF01368">
    <property type="entry name" value="DHH"/>
    <property type="match status" value="1"/>
</dbReference>
<dbReference type="Gene3D" id="3.10.310.30">
    <property type="match status" value="1"/>
</dbReference>
<evidence type="ECO:0000256" key="5">
    <source>
        <dbReference type="ARBA" id="ARBA00022839"/>
    </source>
</evidence>
<evidence type="ECO:0000256" key="4">
    <source>
        <dbReference type="ARBA" id="ARBA00022801"/>
    </source>
</evidence>
<keyword evidence="5" id="KW-0269">Exonuclease</keyword>
<keyword evidence="3" id="KW-0540">Nuclease</keyword>
<dbReference type="EMBL" id="ACBZ01000002">
    <property type="protein sequence ID" value="EEG51000.1"/>
    <property type="molecule type" value="Genomic_DNA"/>
</dbReference>
<evidence type="ECO:0000259" key="8">
    <source>
        <dbReference type="Pfam" id="PF17768"/>
    </source>
</evidence>
<dbReference type="GO" id="GO:0008409">
    <property type="term" value="F:5'-3' exonuclease activity"/>
    <property type="evidence" value="ECO:0007669"/>
    <property type="project" value="InterPro"/>
</dbReference>
<dbReference type="Gene3D" id="3.90.1640.30">
    <property type="match status" value="1"/>
</dbReference>
<dbReference type="InterPro" id="IPR038763">
    <property type="entry name" value="DHH_sf"/>
</dbReference>
<feature type="domain" description="RecJ OB" evidence="8">
    <location>
        <begin position="462"/>
        <end position="530"/>
    </location>
</feature>
<dbReference type="PANTHER" id="PTHR30255:SF2">
    <property type="entry name" value="SINGLE-STRANDED-DNA-SPECIFIC EXONUCLEASE RECJ"/>
    <property type="match status" value="1"/>
</dbReference>
<dbReference type="eggNOG" id="COG0608">
    <property type="taxonomic scope" value="Bacteria"/>
</dbReference>
<feature type="domain" description="DDH" evidence="6">
    <location>
        <begin position="80"/>
        <end position="237"/>
    </location>
</feature>
<dbReference type="GO" id="GO:0006281">
    <property type="term" value="P:DNA repair"/>
    <property type="evidence" value="ECO:0007669"/>
    <property type="project" value="InterPro"/>
</dbReference>
<feature type="domain" description="DHHA1" evidence="7">
    <location>
        <begin position="356"/>
        <end position="450"/>
    </location>
</feature>
<dbReference type="Proteomes" id="UP000003100">
    <property type="component" value="Unassembled WGS sequence"/>
</dbReference>
<dbReference type="InterPro" id="IPR003156">
    <property type="entry name" value="DHHA1_dom"/>
</dbReference>
<dbReference type="InterPro" id="IPR051673">
    <property type="entry name" value="SSDNA_exonuclease_RecJ"/>
</dbReference>
<dbReference type="Pfam" id="PF02272">
    <property type="entry name" value="DHHA1"/>
    <property type="match status" value="1"/>
</dbReference>
<protein>
    <recommendedName>
        <fullName evidence="2">Single-stranded-DNA-specific exonuclease RecJ</fullName>
    </recommendedName>
</protein>
<evidence type="ECO:0000259" key="7">
    <source>
        <dbReference type="Pfam" id="PF02272"/>
    </source>
</evidence>
<evidence type="ECO:0000256" key="2">
    <source>
        <dbReference type="ARBA" id="ARBA00019841"/>
    </source>
</evidence>